<dbReference type="GO" id="GO:0030145">
    <property type="term" value="F:manganese ion binding"/>
    <property type="evidence" value="ECO:0007669"/>
    <property type="project" value="TreeGrafter"/>
</dbReference>
<dbReference type="GO" id="GO:0030604">
    <property type="term" value="F:1-deoxy-D-xylulose-5-phosphate reductoisomerase activity"/>
    <property type="evidence" value="ECO:0007669"/>
    <property type="project" value="UniProtKB-EC"/>
</dbReference>
<dbReference type="InterPro" id="IPR026877">
    <property type="entry name" value="DXPR_C"/>
</dbReference>
<dbReference type="Gene3D" id="1.10.1740.10">
    <property type="match status" value="1"/>
</dbReference>
<gene>
    <name evidence="2" type="primary">dxr_33</name>
    <name evidence="2" type="ORF">SDC9_138834</name>
</gene>
<feature type="domain" description="DXP reductoisomerase C-terminal" evidence="1">
    <location>
        <begin position="13"/>
        <end position="128"/>
    </location>
</feature>
<dbReference type="SUPFAM" id="SSF69055">
    <property type="entry name" value="1-deoxy-D-xylulose-5-phosphate reductoisomerase, C-terminal domain"/>
    <property type="match status" value="1"/>
</dbReference>
<dbReference type="GO" id="GO:0070402">
    <property type="term" value="F:NADPH binding"/>
    <property type="evidence" value="ECO:0007669"/>
    <property type="project" value="TreeGrafter"/>
</dbReference>
<keyword evidence="2" id="KW-0413">Isomerase</keyword>
<dbReference type="PANTHER" id="PTHR30525">
    <property type="entry name" value="1-DEOXY-D-XYLULOSE 5-PHOSPHATE REDUCTOISOMERASE"/>
    <property type="match status" value="1"/>
</dbReference>
<comment type="caution">
    <text evidence="2">The sequence shown here is derived from an EMBL/GenBank/DDBJ whole genome shotgun (WGS) entry which is preliminary data.</text>
</comment>
<name>A0A645DTD4_9ZZZZ</name>
<dbReference type="Pfam" id="PF13288">
    <property type="entry name" value="DXPR_C"/>
    <property type="match status" value="1"/>
</dbReference>
<accession>A0A645DTD4</accession>
<keyword evidence="2" id="KW-0560">Oxidoreductase</keyword>
<organism evidence="2">
    <name type="scientific">bioreactor metagenome</name>
    <dbReference type="NCBI Taxonomy" id="1076179"/>
    <lineage>
        <taxon>unclassified sequences</taxon>
        <taxon>metagenomes</taxon>
        <taxon>ecological metagenomes</taxon>
    </lineage>
</organism>
<dbReference type="PANTHER" id="PTHR30525:SF0">
    <property type="entry name" value="1-DEOXY-D-XYLULOSE 5-PHOSPHATE REDUCTOISOMERASE, CHLOROPLASTIC"/>
    <property type="match status" value="1"/>
</dbReference>
<dbReference type="AlphaFoldDB" id="A0A645DTD4"/>
<dbReference type="EC" id="1.1.1.267" evidence="2"/>
<evidence type="ECO:0000259" key="1">
    <source>
        <dbReference type="Pfam" id="PF13288"/>
    </source>
</evidence>
<sequence>MVAYRDGTCMANMSRPDMRLPIQYAITYPARNGSVCKPLLLQNEKPLEFFEPDLARFGALQLAYQTLAGGKSYPIAYNGANEAAVEAFCGGLIGFMDIERVVDYTLQEHSPVIAATLEEIVEADRAVRVLANSRIERIARER</sequence>
<protein>
    <submittedName>
        <fullName evidence="2">1-deoxy-D-xylulose 5-phosphate reductoisomerase</fullName>
        <ecNumber evidence="2">1.1.1.267</ecNumber>
    </submittedName>
</protein>
<dbReference type="GO" id="GO:0051484">
    <property type="term" value="P:isopentenyl diphosphate biosynthetic process, methylerythritol 4-phosphate pathway involved in terpenoid biosynthetic process"/>
    <property type="evidence" value="ECO:0007669"/>
    <property type="project" value="TreeGrafter"/>
</dbReference>
<dbReference type="InterPro" id="IPR036169">
    <property type="entry name" value="DXPR_C_sf"/>
</dbReference>
<dbReference type="GO" id="GO:0016853">
    <property type="term" value="F:isomerase activity"/>
    <property type="evidence" value="ECO:0007669"/>
    <property type="project" value="UniProtKB-KW"/>
</dbReference>
<evidence type="ECO:0000313" key="2">
    <source>
        <dbReference type="EMBL" id="MPM91702.1"/>
    </source>
</evidence>
<dbReference type="EMBL" id="VSSQ01038729">
    <property type="protein sequence ID" value="MPM91702.1"/>
    <property type="molecule type" value="Genomic_DNA"/>
</dbReference>
<proteinExistence type="predicted"/>
<dbReference type="InterPro" id="IPR003821">
    <property type="entry name" value="DXP_reductoisomerase"/>
</dbReference>
<reference evidence="2" key="1">
    <citation type="submission" date="2019-08" db="EMBL/GenBank/DDBJ databases">
        <authorList>
            <person name="Kucharzyk K."/>
            <person name="Murdoch R.W."/>
            <person name="Higgins S."/>
            <person name="Loffler F."/>
        </authorList>
    </citation>
    <scope>NUCLEOTIDE SEQUENCE</scope>
</reference>